<feature type="region of interest" description="Disordered" evidence="7">
    <location>
        <begin position="395"/>
        <end position="415"/>
    </location>
</feature>
<dbReference type="InterPro" id="IPR033031">
    <property type="entry name" value="Scc2/Nipped-B"/>
</dbReference>
<evidence type="ECO:0000256" key="2">
    <source>
        <dbReference type="ARBA" id="ARBA00009252"/>
    </source>
</evidence>
<keyword evidence="4 6" id="KW-0539">Nucleus</keyword>
<feature type="compositionally biased region" description="Polar residues" evidence="7">
    <location>
        <begin position="317"/>
        <end position="332"/>
    </location>
</feature>
<dbReference type="GO" id="GO:0010468">
    <property type="term" value="P:regulation of gene expression"/>
    <property type="evidence" value="ECO:0007669"/>
    <property type="project" value="InterPro"/>
</dbReference>
<evidence type="ECO:0000256" key="7">
    <source>
        <dbReference type="SAM" id="MobiDB-lite"/>
    </source>
</evidence>
<evidence type="ECO:0000256" key="4">
    <source>
        <dbReference type="ARBA" id="ARBA00023242"/>
    </source>
</evidence>
<dbReference type="GO" id="GO:0034087">
    <property type="term" value="P:establishment of mitotic sister chromatid cohesion"/>
    <property type="evidence" value="ECO:0007669"/>
    <property type="project" value="TreeGrafter"/>
</dbReference>
<dbReference type="STRING" id="6216.A0A158QCY2"/>
<evidence type="ECO:0000313" key="10">
    <source>
        <dbReference type="Proteomes" id="UP000274504"/>
    </source>
</evidence>
<name>A0A158QCY2_HYMDI</name>
<dbReference type="InterPro" id="IPR016024">
    <property type="entry name" value="ARM-type_fold"/>
</dbReference>
<feature type="region of interest" description="Disordered" evidence="7">
    <location>
        <begin position="142"/>
        <end position="227"/>
    </location>
</feature>
<comment type="subcellular location">
    <subcellularLocation>
        <location evidence="1 6">Nucleus</location>
    </subcellularLocation>
</comment>
<feature type="compositionally biased region" description="Polar residues" evidence="7">
    <location>
        <begin position="460"/>
        <end position="469"/>
    </location>
</feature>
<dbReference type="GO" id="GO:0061775">
    <property type="term" value="F:cohesin loader activity"/>
    <property type="evidence" value="ECO:0007669"/>
    <property type="project" value="InterPro"/>
</dbReference>
<feature type="region of interest" description="Disordered" evidence="7">
    <location>
        <begin position="1160"/>
        <end position="1202"/>
    </location>
</feature>
<accession>A0A158QCY2</accession>
<protein>
    <recommendedName>
        <fullName evidence="6">Nipped-B protein</fullName>
    </recommendedName>
</protein>
<dbReference type="PANTHER" id="PTHR21704">
    <property type="entry name" value="NIPPED-B-LIKE PROTEIN DELANGIN SCC2-RELATED"/>
    <property type="match status" value="1"/>
</dbReference>
<feature type="region of interest" description="Disordered" evidence="7">
    <location>
        <begin position="460"/>
        <end position="534"/>
    </location>
</feature>
<feature type="compositionally biased region" description="Polar residues" evidence="7">
    <location>
        <begin position="203"/>
        <end position="218"/>
    </location>
</feature>
<feature type="region of interest" description="Disordered" evidence="7">
    <location>
        <begin position="2006"/>
        <end position="2057"/>
    </location>
</feature>
<dbReference type="SUPFAM" id="SSF48371">
    <property type="entry name" value="ARM repeat"/>
    <property type="match status" value="1"/>
</dbReference>
<evidence type="ECO:0000259" key="8">
    <source>
        <dbReference type="Pfam" id="PF12830"/>
    </source>
</evidence>
<dbReference type="Pfam" id="PF12765">
    <property type="entry name" value="Cohesin_HEAT"/>
    <property type="match status" value="1"/>
</dbReference>
<feature type="compositionally biased region" description="Basic residues" evidence="7">
    <location>
        <begin position="261"/>
        <end position="278"/>
    </location>
</feature>
<dbReference type="InterPro" id="IPR011989">
    <property type="entry name" value="ARM-like"/>
</dbReference>
<feature type="compositionally biased region" description="Basic residues" evidence="7">
    <location>
        <begin position="490"/>
        <end position="502"/>
    </location>
</feature>
<feature type="compositionally biased region" description="Low complexity" evidence="7">
    <location>
        <begin position="480"/>
        <end position="489"/>
    </location>
</feature>
<dbReference type="GO" id="GO:0140588">
    <property type="term" value="P:chromatin looping"/>
    <property type="evidence" value="ECO:0007669"/>
    <property type="project" value="InterPro"/>
</dbReference>
<feature type="compositionally biased region" description="Polar residues" evidence="7">
    <location>
        <begin position="520"/>
        <end position="530"/>
    </location>
</feature>
<feature type="compositionally biased region" description="Basic and acidic residues" evidence="7">
    <location>
        <begin position="2006"/>
        <end position="2022"/>
    </location>
</feature>
<dbReference type="WBParaSite" id="HDID_0000215201-mRNA-1">
    <property type="protein sequence ID" value="HDID_0000215201-mRNA-1"/>
    <property type="gene ID" value="HDID_0000215201"/>
</dbReference>
<dbReference type="GO" id="GO:0071169">
    <property type="term" value="P:establishment of protein localization to chromatin"/>
    <property type="evidence" value="ECO:0007669"/>
    <property type="project" value="TreeGrafter"/>
</dbReference>
<feature type="region of interest" description="Disordered" evidence="7">
    <location>
        <begin position="249"/>
        <end position="335"/>
    </location>
</feature>
<dbReference type="InterPro" id="IPR024986">
    <property type="entry name" value="Nipped-B_C"/>
</dbReference>
<comment type="similarity">
    <text evidence="2 6">Belongs to the SCC2/Nipped-B family.</text>
</comment>
<feature type="compositionally biased region" description="Acidic residues" evidence="7">
    <location>
        <begin position="627"/>
        <end position="637"/>
    </location>
</feature>
<dbReference type="Pfam" id="PF12830">
    <property type="entry name" value="Nipped-B_C"/>
    <property type="match status" value="1"/>
</dbReference>
<gene>
    <name evidence="9" type="ORF">HDID_LOCUS2153</name>
</gene>
<evidence type="ECO:0000256" key="1">
    <source>
        <dbReference type="ARBA" id="ARBA00004123"/>
    </source>
</evidence>
<feature type="domain" description="Sister chromatid cohesion C-terminal" evidence="8">
    <location>
        <begin position="1904"/>
        <end position="2141"/>
    </location>
</feature>
<feature type="compositionally biased region" description="Acidic residues" evidence="7">
    <location>
        <begin position="2465"/>
        <end position="2479"/>
    </location>
</feature>
<feature type="region of interest" description="Disordered" evidence="7">
    <location>
        <begin position="563"/>
        <end position="657"/>
    </location>
</feature>
<feature type="compositionally biased region" description="Acidic residues" evidence="7">
    <location>
        <begin position="1167"/>
        <end position="1177"/>
    </location>
</feature>
<sequence length="2479" mass="275760">MAKAMNGIRDAELKDSPEIVRRHFQNKRMNGDITKIPVLSCGAAKQLSDIFPELPLPTACTDGVSNDTLISDPSLSNDVEQALNSNNEALISNVTDALSMVSTQNIDLVDETVAMPIDNANAPPILNFLLQRNSRVFNQECASSSHPNRANFNFNWDAQSNPNGVDNQHTAFDEDSSVKHQHKRKKRKRRRVESVDPEVMSDGESNGVSVSDWDSASENEPAARKSYEIKNTGGEALKLKISIKRAAPAEISTSDNSTKERKQKKHKKSKDKKRHHSRDKSLPSSEGRAEQPIIPPANGIPMTAKPMLVTSPPREIFNSQRPPAGSSTSHSPHQFPFDFQGVFDQAKPDFSAFPVNLFEDLSTPHSNVAPNHPATNSGATPFSYNDFLSPDLLSSANIPSAPPPPHAHNPSPQASVYQGNFMVASHLDYPDNTHPDYSTSYTGGQTTAAAAPMGLASYLNSTKPQTISNNPPPSQPVSTPVRPSAPVKPAARRRPPVSKRRRANEVEGLRSWTVKYPGQKNPTEKNSAADESSAWDAVVDRQANYLRNKRRLTRQPTALANDFVLENDKDYPRPLPRRNSFEDDDGGESAIGGENDDADSHSDTESGKGVGGTSLRSAAARCSYAGMDEEGEDVPDEECYKDSSTRRRRKATDDDDAPFEVRIKEPAEQRFPHLQKVTAEQARPIRERVHHKPLNAYSEVLGGESASASSLKKFLSHIDRVLEAVEEVDLLAGGDNDDGIPQEAIISPADIAELVRDSAKLKSIQAANQVPTDRLLKLLTLLLLNIRDGANLVRITGDQESMEKISRAVGASLIALNLMTSKDMPREIYLEDVIEQAVQVTRFQLSNCIYPEYDPAYRIENAAKDNQSSIKSRRARERDTHKSTAVVHLYHRLVEVVSGLSELVHIQRLTDSLILSLCTVGVSIFFVENVSELQLAGLKLVPALYAHYHMCRQLITEELISGIARLPSSKRNLRTYRLNSEESIQMFTALSLLLIQSLIELPTVPSFGQQFKDKQQQESLEQQQTADAAADQNSSLQEIKPDDEVLVVSSYKRAVLTAHNFLASFLRKSTTRGEDDYRMIFENFVNDLLLTVNKPEWPAAEVMLSLLGSLLVQQFNNKSLDQSVRVTSVDYLGTVASTLRRDAVTSQLKEHDINIILRELTEGSQSDSEEEEEEQQEYESHKTEIGTSDIKSEEGYKKPATKKKIPTNLSKIDKILVLRDAVLDYLLEDAADPVVYYACKFYMGMWLEDCTAEVARAQKAAAAENPLPEPPPQPKPTSGRRNKRGPAARLEDEGESEEKEQALSEIELAELRRTYLMDRLRDPPSIWRARCRPKVAGMMSLAPAAPFTKQSQAMRVMFKGSIDYEDAYLICRYLASLRPFSQSFDVYLSQICKLLSESSVPVRTKALRCLSAVVEADPGVLARSDIEMAVRSRLMDISTSVREAAVDLLGRFLICRPELTIQYYPMLSDRIRDKGVSVRKRVIRILRDICVEQPDFPRIPEIYVLIIRRVNDEESVKKLVSEVFQTLWFTPVREKESAKLINKVMNITDVVVNASKDTGIEWLEQFLEGLLAKEEGEKVRPAEKACVQIVECLVQNIMRLDEIKGMSKRLVACLATLHLFTKIRPNLTVKHAMLLHPYLSARVTPCAGPSQQTAQLDAHILHYVARILEVTISLMEHPSESFLVQLESDLIRVALRAGKMVVESCMACLGAVVNRVSKNYGLLKQCFWGFHNALERYQRDCIASLQNGSEPQLAPSLRPSILRALFTMGLLCKYFDIKEFTHDRNPKILDEIFDILLFFSEHMASDMEVRKNAISGLGFICTRHKEFINGKKLSKFYHEILTANVDCSVIKSPQLELKNLVLENLLNFLTEEERRMLEQDAQWKATHKNESLKYMGDVASGTGSSVAQTYLKEVLENFFSFSQSVRLAALSVVATILRQGLTHPVQTVPYLIAMQTDCDPASRVKAEAQLQEIENKFPGFTNMRAIEGVCFSYRLQCVLHAVKKATGGDRRESAGEGGHDTSTEVGGNNSTSSSSKQTRRNADNGTTPADVTSEGGLNPFANAIRGAKEVDSDIPNALNSQLYSMLRANITSRRAFLKGMINLFDEMQDISLGRLVYVADNLAFFPYQCQAEPLFVIHHIDLLVSVNGSTRLQAVREAFFPELKELLAAQTALSNSGQSTSVANTWSSPGFAVNDIMHHPDTQSTQQASGIQEALMRLDLEEEKEDVLIGRVTSANAEQLNQIRESIRASRACLLLLNLKQYLKEVYGITDSKIQKFSPSDANKMWDKQLTRKSGVRFTPDLCLRSAIDELENEGNPNSHENAPAMSEEMARDLVQEFFEFRKLILSIDPPDDEGLDGTVTNVDDTAGQANPAEDVPMRLASDRSLVPQSHAPHSSDEEDDSADSDAAGASRLLLAQSAPQKRRGLRNHHTVARGSKAAPPSTSKRKSFSRQPRARSAFILSSESESEVESLSEEEESS</sequence>
<feature type="region of interest" description="Disordered" evidence="7">
    <location>
        <begin position="1261"/>
        <end position="1302"/>
    </location>
</feature>
<feature type="compositionally biased region" description="Basic residues" evidence="7">
    <location>
        <begin position="179"/>
        <end position="191"/>
    </location>
</feature>
<evidence type="ECO:0000256" key="5">
    <source>
        <dbReference type="ARBA" id="ARBA00023306"/>
    </source>
</evidence>
<feature type="compositionally biased region" description="Polar residues" evidence="7">
    <location>
        <begin position="142"/>
        <end position="170"/>
    </location>
</feature>
<feature type="region of interest" description="Disordered" evidence="7">
    <location>
        <begin position="2350"/>
        <end position="2479"/>
    </location>
</feature>
<dbReference type="EMBL" id="UYSG01000490">
    <property type="protein sequence ID" value="VDL19614.1"/>
    <property type="molecule type" value="Genomic_DNA"/>
</dbReference>
<feature type="region of interest" description="Disordered" evidence="7">
    <location>
        <begin position="1015"/>
        <end position="1034"/>
    </location>
</feature>
<feature type="compositionally biased region" description="Polar residues" evidence="7">
    <location>
        <begin position="2023"/>
        <end position="2036"/>
    </location>
</feature>
<feature type="compositionally biased region" description="Low complexity" evidence="7">
    <location>
        <begin position="1017"/>
        <end position="1032"/>
    </location>
</feature>
<keyword evidence="5 6" id="KW-0131">Cell cycle</keyword>
<proteinExistence type="inferred from homology"/>
<dbReference type="PANTHER" id="PTHR21704:SF18">
    <property type="entry name" value="NIPPED-B-LIKE PROTEIN"/>
    <property type="match status" value="1"/>
</dbReference>
<dbReference type="Proteomes" id="UP000274504">
    <property type="component" value="Unassembled WGS sequence"/>
</dbReference>
<dbReference type="OrthoDB" id="418242at2759"/>
<evidence type="ECO:0000313" key="9">
    <source>
        <dbReference type="EMBL" id="VDL19614.1"/>
    </source>
</evidence>
<dbReference type="GO" id="GO:0003682">
    <property type="term" value="F:chromatin binding"/>
    <property type="evidence" value="ECO:0007669"/>
    <property type="project" value="TreeGrafter"/>
</dbReference>
<keyword evidence="3 6" id="KW-0677">Repeat</keyword>
<evidence type="ECO:0000256" key="3">
    <source>
        <dbReference type="ARBA" id="ARBA00022737"/>
    </source>
</evidence>
<dbReference type="GO" id="GO:0090694">
    <property type="term" value="C:Scc2-Scc4 cohesin loading complex"/>
    <property type="evidence" value="ECO:0007669"/>
    <property type="project" value="TreeGrafter"/>
</dbReference>
<evidence type="ECO:0000313" key="11">
    <source>
        <dbReference type="WBParaSite" id="HDID_0000215201-mRNA-1"/>
    </source>
</evidence>
<organism evidence="11">
    <name type="scientific">Hymenolepis diminuta</name>
    <name type="common">Rat tapeworm</name>
    <dbReference type="NCBI Taxonomy" id="6216"/>
    <lineage>
        <taxon>Eukaryota</taxon>
        <taxon>Metazoa</taxon>
        <taxon>Spiralia</taxon>
        <taxon>Lophotrochozoa</taxon>
        <taxon>Platyhelminthes</taxon>
        <taxon>Cestoda</taxon>
        <taxon>Eucestoda</taxon>
        <taxon>Cyclophyllidea</taxon>
        <taxon>Hymenolepididae</taxon>
        <taxon>Hymenolepis</taxon>
    </lineage>
</organism>
<feature type="compositionally biased region" description="Basic residues" evidence="7">
    <location>
        <begin position="2421"/>
        <end position="2432"/>
    </location>
</feature>
<evidence type="ECO:0000256" key="6">
    <source>
        <dbReference type="RuleBase" id="RU364107"/>
    </source>
</evidence>
<dbReference type="CDD" id="cd23958">
    <property type="entry name" value="SCC2"/>
    <property type="match status" value="1"/>
</dbReference>
<reference evidence="9 10" key="2">
    <citation type="submission" date="2018-11" db="EMBL/GenBank/DDBJ databases">
        <authorList>
            <consortium name="Pathogen Informatics"/>
        </authorList>
    </citation>
    <scope>NUCLEOTIDE SEQUENCE [LARGE SCALE GENOMIC DNA]</scope>
</reference>
<feature type="compositionally biased region" description="Basic and acidic residues" evidence="7">
    <location>
        <begin position="1178"/>
        <end position="1197"/>
    </location>
</feature>
<reference evidence="11" key="1">
    <citation type="submission" date="2016-04" db="UniProtKB">
        <authorList>
            <consortium name="WormBaseParasite"/>
        </authorList>
    </citation>
    <scope>IDENTIFICATION</scope>
</reference>
<dbReference type="Gene3D" id="1.25.10.10">
    <property type="entry name" value="Leucine-rich Repeat Variant"/>
    <property type="match status" value="2"/>
</dbReference>
<dbReference type="InterPro" id="IPR026003">
    <property type="entry name" value="Cohesin_HEAT"/>
</dbReference>
<dbReference type="GO" id="GO:1990414">
    <property type="term" value="P:replication-born double-strand break repair via sister chromatid exchange"/>
    <property type="evidence" value="ECO:0007669"/>
    <property type="project" value="TreeGrafter"/>
</dbReference>